<accession>A0AA96LMM3</accession>
<organism evidence="12 13">
    <name type="scientific">Paenibacillus roseopurpureus</name>
    <dbReference type="NCBI Taxonomy" id="2918901"/>
    <lineage>
        <taxon>Bacteria</taxon>
        <taxon>Bacillati</taxon>
        <taxon>Bacillota</taxon>
        <taxon>Bacilli</taxon>
        <taxon>Bacillales</taxon>
        <taxon>Paenibacillaceae</taxon>
        <taxon>Paenibacillus</taxon>
    </lineage>
</organism>
<keyword evidence="5 12" id="KW-0378">Hydrolase</keyword>
<dbReference type="PROSITE" id="PS00329">
    <property type="entry name" value="HSP70_2"/>
    <property type="match status" value="1"/>
</dbReference>
<evidence type="ECO:0000313" key="12">
    <source>
        <dbReference type="EMBL" id="WNR43346.1"/>
    </source>
</evidence>
<dbReference type="PANTHER" id="PTHR30005:SF0">
    <property type="entry name" value="RETROGRADE REGULATION PROTEIN 2"/>
    <property type="match status" value="1"/>
</dbReference>
<evidence type="ECO:0000259" key="11">
    <source>
        <dbReference type="Pfam" id="PF21447"/>
    </source>
</evidence>
<dbReference type="PIRSF" id="PIRSF001267">
    <property type="entry name" value="Pyrophosphatase_GppA_Ppx"/>
    <property type="match status" value="1"/>
</dbReference>
<evidence type="ECO:0000256" key="5">
    <source>
        <dbReference type="ARBA" id="ARBA00022801"/>
    </source>
</evidence>
<dbReference type="Pfam" id="PF21447">
    <property type="entry name" value="Ppx-GppA_III"/>
    <property type="match status" value="1"/>
</dbReference>
<evidence type="ECO:0000256" key="3">
    <source>
        <dbReference type="ARBA" id="ARBA00014415"/>
    </source>
</evidence>
<dbReference type="EMBL" id="CP130319">
    <property type="protein sequence ID" value="WNR43346.1"/>
    <property type="molecule type" value="Genomic_DNA"/>
</dbReference>
<evidence type="ECO:0000256" key="4">
    <source>
        <dbReference type="ARBA" id="ARBA00017249"/>
    </source>
</evidence>
<dbReference type="GO" id="GO:0006357">
    <property type="term" value="P:regulation of transcription by RNA polymerase II"/>
    <property type="evidence" value="ECO:0007669"/>
    <property type="project" value="TreeGrafter"/>
</dbReference>
<evidence type="ECO:0000256" key="6">
    <source>
        <dbReference type="ARBA" id="ARBA00023016"/>
    </source>
</evidence>
<dbReference type="SUPFAM" id="SSF53067">
    <property type="entry name" value="Actin-like ATPase domain"/>
    <property type="match status" value="2"/>
</dbReference>
<reference evidence="12" key="1">
    <citation type="submission" date="2022-02" db="EMBL/GenBank/DDBJ databases">
        <title>Paenibacillus sp. MBLB1832 Whole Genome Shotgun Sequencing.</title>
        <authorList>
            <person name="Hwang C.Y."/>
            <person name="Cho E.-S."/>
            <person name="Seo M.-J."/>
        </authorList>
    </citation>
    <scope>NUCLEOTIDE SEQUENCE</scope>
    <source>
        <strain evidence="12">MBLB1832</strain>
    </source>
</reference>
<dbReference type="InterPro" id="IPR050273">
    <property type="entry name" value="GppA/Ppx_hydrolase"/>
</dbReference>
<evidence type="ECO:0000256" key="8">
    <source>
        <dbReference type="ARBA" id="ARBA00030945"/>
    </source>
</evidence>
<dbReference type="KEGG" id="proo:MJB10_19845"/>
<feature type="domain" description="Ppx/GppA phosphatase C-terminal" evidence="11">
    <location>
        <begin position="334"/>
        <end position="473"/>
    </location>
</feature>
<dbReference type="Proteomes" id="UP001304650">
    <property type="component" value="Chromosome"/>
</dbReference>
<protein>
    <recommendedName>
        <fullName evidence="3">Chaperone protein DnaK</fullName>
    </recommendedName>
    <alternativeName>
        <fullName evidence="4">Chaperone protein dnaK</fullName>
    </alternativeName>
    <alternativeName>
        <fullName evidence="9">HSP70</fullName>
    </alternativeName>
    <alternativeName>
        <fullName evidence="8">Heat shock 70 kDa protein</fullName>
    </alternativeName>
    <alternativeName>
        <fullName evidence="7">Heat shock protein 70</fullName>
    </alternativeName>
</protein>
<dbReference type="Gene3D" id="3.30.420.150">
    <property type="entry name" value="Exopolyphosphatase. Domain 2"/>
    <property type="match status" value="1"/>
</dbReference>
<dbReference type="RefSeq" id="WP_314797522.1">
    <property type="nucleotide sequence ID" value="NZ_CP130319.1"/>
</dbReference>
<feature type="domain" description="Ppx/GppA phosphatase N-terminal" evidence="10">
    <location>
        <begin position="22"/>
        <end position="305"/>
    </location>
</feature>
<dbReference type="InterPro" id="IPR043129">
    <property type="entry name" value="ATPase_NBD"/>
</dbReference>
<dbReference type="Pfam" id="PF02541">
    <property type="entry name" value="Ppx-GppA"/>
    <property type="match status" value="1"/>
</dbReference>
<dbReference type="InterPro" id="IPR030673">
    <property type="entry name" value="PyroPPase_GppA_Ppx"/>
</dbReference>
<evidence type="ECO:0000256" key="2">
    <source>
        <dbReference type="ARBA" id="ARBA00007381"/>
    </source>
</evidence>
<dbReference type="Gene3D" id="3.30.420.40">
    <property type="match status" value="1"/>
</dbReference>
<evidence type="ECO:0000256" key="9">
    <source>
        <dbReference type="ARBA" id="ARBA00033103"/>
    </source>
</evidence>
<dbReference type="AlphaFoldDB" id="A0AA96LMM3"/>
<comment type="similarity">
    <text evidence="2">Belongs to the heat shock protein 70 family.</text>
</comment>
<dbReference type="GO" id="GO:0016787">
    <property type="term" value="F:hydrolase activity"/>
    <property type="evidence" value="ECO:0007669"/>
    <property type="project" value="UniProtKB-KW"/>
</dbReference>
<sequence>MSPLTTKLGIIDIGSNSIRLVIYETNSQGAYRVVCEHKDSARLSERMGPDLILHSKDILSILPILNHYTRLCKVHEVTTIRTVATAAVRNAANTADIVRVLEEQTGLRIEVLSGYEEARYGYLGVMNAIDIQDAMIIDIGGGSTEVSLVKDRQLLHSHSFPFGAVNTTRQYMQGANLTDQQMSTIRAMVQDALSAHPWIADSSGLPMIGLGGTIRTLGKMSRKGNKYPIQLAHNYVMKPSELRHFLTLLSSMPLEKRKKIDGLAKERADIIVPGLLILETIFTAAKASSCIISGSGLRDGLFFETINPKQPIKSDVLEASLQNILALHPNAARMHVQHVDAFALQLFDTIAVSKELDTRCRTYLHTAALLHRIGVSVHYYQYLKHTQYMMQETHIDGLSHREIVIASLIATYKTKSRTAQQVIPYKDLLLESDTALIVKLGTLLSVARALDISETQPVKEIRLHFKESTLMLHMICEYDPQLELRELSTVTKDFEKTWDLKLTTPSNVFSMM</sequence>
<dbReference type="Gene3D" id="1.10.3210.10">
    <property type="entry name" value="Hypothetical protein af1432"/>
    <property type="match status" value="1"/>
</dbReference>
<name>A0AA96LMM3_9BACL</name>
<evidence type="ECO:0000256" key="7">
    <source>
        <dbReference type="ARBA" id="ARBA00030019"/>
    </source>
</evidence>
<proteinExistence type="inferred from homology"/>
<dbReference type="InterPro" id="IPR003695">
    <property type="entry name" value="Ppx_GppA_N"/>
</dbReference>
<dbReference type="PANTHER" id="PTHR30005">
    <property type="entry name" value="EXOPOLYPHOSPHATASE"/>
    <property type="match status" value="1"/>
</dbReference>
<dbReference type="InterPro" id="IPR018181">
    <property type="entry name" value="Heat_shock_70_CS"/>
</dbReference>
<gene>
    <name evidence="12" type="ORF">MJB10_19845</name>
</gene>
<keyword evidence="6" id="KW-0346">Stress response</keyword>
<dbReference type="SUPFAM" id="SSF109604">
    <property type="entry name" value="HD-domain/PDEase-like"/>
    <property type="match status" value="1"/>
</dbReference>
<keyword evidence="13" id="KW-1185">Reference proteome</keyword>
<evidence type="ECO:0000313" key="13">
    <source>
        <dbReference type="Proteomes" id="UP001304650"/>
    </source>
</evidence>
<evidence type="ECO:0000259" key="10">
    <source>
        <dbReference type="Pfam" id="PF02541"/>
    </source>
</evidence>
<comment type="similarity">
    <text evidence="1">Belongs to the GppA/Ppx family.</text>
</comment>
<evidence type="ECO:0000256" key="1">
    <source>
        <dbReference type="ARBA" id="ARBA00007125"/>
    </source>
</evidence>
<dbReference type="InterPro" id="IPR048950">
    <property type="entry name" value="Ppx_GppA_C"/>
</dbReference>
<dbReference type="CDD" id="cd24052">
    <property type="entry name" value="ASKHA_NBD_HpPPX-GppA-like"/>
    <property type="match status" value="1"/>
</dbReference>